<evidence type="ECO:0000256" key="1">
    <source>
        <dbReference type="ARBA" id="ARBA00004613"/>
    </source>
</evidence>
<evidence type="ECO:0000256" key="4">
    <source>
        <dbReference type="ARBA" id="ARBA00022608"/>
    </source>
</evidence>
<feature type="disulfide bond" evidence="9">
    <location>
        <begin position="150"/>
        <end position="155"/>
    </location>
</feature>
<evidence type="ECO:0000256" key="8">
    <source>
        <dbReference type="PIRSR" id="PIRSR601820-1"/>
    </source>
</evidence>
<proteinExistence type="inferred from homology"/>
<dbReference type="InterPro" id="IPR001820">
    <property type="entry name" value="TIMP"/>
</dbReference>
<evidence type="ECO:0000256" key="6">
    <source>
        <dbReference type="ARBA" id="ARBA00023157"/>
    </source>
</evidence>
<evidence type="ECO:0000313" key="13">
    <source>
        <dbReference type="RefSeq" id="XP_005186137.1"/>
    </source>
</evidence>
<dbReference type="STRING" id="7370.A0A1I8MHS9"/>
<dbReference type="KEGG" id="mde:101893317"/>
<keyword evidence="4" id="KW-0483">Metalloprotease inhibitor</keyword>
<dbReference type="VEuPathDB" id="VectorBase:MDOA005037"/>
<keyword evidence="7" id="KW-0481">Metalloenzyme inhibitor</keyword>
<dbReference type="PANTHER" id="PTHR11844">
    <property type="entry name" value="METALLOPROTEASE INHIBITOR"/>
    <property type="match status" value="1"/>
</dbReference>
<dbReference type="CDD" id="cd03577">
    <property type="entry name" value="NTR_TIMP_like"/>
    <property type="match status" value="1"/>
</dbReference>
<dbReference type="eggNOG" id="KOG4745">
    <property type="taxonomic scope" value="Eukaryota"/>
</dbReference>
<dbReference type="GO" id="GO:0031012">
    <property type="term" value="C:extracellular matrix"/>
    <property type="evidence" value="ECO:0007669"/>
    <property type="project" value="TreeGrafter"/>
</dbReference>
<accession>A0A1I8MHS9</accession>
<keyword evidence="8" id="KW-0479">Metal-binding</keyword>
<dbReference type="InterPro" id="IPR008993">
    <property type="entry name" value="TIMP-like_OB-fold"/>
</dbReference>
<organism evidence="11">
    <name type="scientific">Musca domestica</name>
    <name type="common">House fly</name>
    <dbReference type="NCBI Taxonomy" id="7370"/>
    <lineage>
        <taxon>Eukaryota</taxon>
        <taxon>Metazoa</taxon>
        <taxon>Ecdysozoa</taxon>
        <taxon>Arthropoda</taxon>
        <taxon>Hexapoda</taxon>
        <taxon>Insecta</taxon>
        <taxon>Pterygota</taxon>
        <taxon>Neoptera</taxon>
        <taxon>Endopterygota</taxon>
        <taxon>Diptera</taxon>
        <taxon>Brachycera</taxon>
        <taxon>Muscomorpha</taxon>
        <taxon>Muscoidea</taxon>
        <taxon>Muscidae</taxon>
        <taxon>Musca</taxon>
    </lineage>
</organism>
<sequence>MEITRYLTLLGIVAIGTIMFYATPAEGCMCAPSHPQTHYCTADYVALIRVMRKSSKLVAGKIVYKVEVKKSYKMTPEGQRTLKHGRIMTSAHDSMCGVNLQLGRLYIIAGRGDQLNLCHYAKEYKKMSIIERTGFTGAYKKGCACEISPCFGNRCLDGPTKPNSCQWSPFAKCETDYSACMPTKTRSPFSIGDPTIKCRWRRTVQYDECRMNP</sequence>
<dbReference type="GO" id="GO:0046872">
    <property type="term" value="F:metal ion binding"/>
    <property type="evidence" value="ECO:0007669"/>
    <property type="project" value="UniProtKB-KW"/>
</dbReference>
<gene>
    <name evidence="11" type="primary">101893317</name>
    <name evidence="13" type="synonym">LOC101893317</name>
</gene>
<comment type="subcellular location">
    <subcellularLocation>
        <location evidence="1">Secreted</location>
    </subcellularLocation>
</comment>
<dbReference type="SMART" id="SM00206">
    <property type="entry name" value="NTR"/>
    <property type="match status" value="1"/>
</dbReference>
<dbReference type="SUPFAM" id="SSF50242">
    <property type="entry name" value="TIMP-like"/>
    <property type="match status" value="1"/>
</dbReference>
<dbReference type="Pfam" id="PF00965">
    <property type="entry name" value="TIMP"/>
    <property type="match status" value="1"/>
</dbReference>
<keyword evidence="5" id="KW-0646">Protease inhibitor</keyword>
<dbReference type="Proteomes" id="UP001652621">
    <property type="component" value="Unplaced"/>
</dbReference>
<evidence type="ECO:0000313" key="11">
    <source>
        <dbReference type="EnsemblMetazoa" id="MDOA005037-PA"/>
    </source>
</evidence>
<protein>
    <submittedName>
        <fullName evidence="13">Tissue inhibitor of metalloproteases</fullName>
    </submittedName>
</protein>
<name>A0A1I8MHS9_MUSDO</name>
<dbReference type="Gene3D" id="3.90.370.10">
    <property type="entry name" value="Tissue inhibitor of metalloproteinase-1. Chain B, domain 1"/>
    <property type="match status" value="1"/>
</dbReference>
<dbReference type="RefSeq" id="XP_005186137.1">
    <property type="nucleotide sequence ID" value="XM_005186080.3"/>
</dbReference>
<dbReference type="GO" id="GO:0008191">
    <property type="term" value="F:metalloendopeptidase inhibitor activity"/>
    <property type="evidence" value="ECO:0007669"/>
    <property type="project" value="InterPro"/>
</dbReference>
<dbReference type="GO" id="GO:0005615">
    <property type="term" value="C:extracellular space"/>
    <property type="evidence" value="ECO:0007669"/>
    <property type="project" value="TreeGrafter"/>
</dbReference>
<evidence type="ECO:0000256" key="2">
    <source>
        <dbReference type="ARBA" id="ARBA00011027"/>
    </source>
</evidence>
<dbReference type="GO" id="GO:0051045">
    <property type="term" value="P:negative regulation of membrane protein ectodomain proteolysis"/>
    <property type="evidence" value="ECO:0007669"/>
    <property type="project" value="TreeGrafter"/>
</dbReference>
<keyword evidence="8" id="KW-0862">Zinc</keyword>
<dbReference type="OrthoDB" id="6041373at2759"/>
<keyword evidence="6 9" id="KW-1015">Disulfide bond</keyword>
<reference evidence="11" key="1">
    <citation type="submission" date="2020-05" db="UniProtKB">
        <authorList>
            <consortium name="EnsemblMetazoa"/>
        </authorList>
    </citation>
    <scope>IDENTIFICATION</scope>
    <source>
        <strain evidence="11">Aabys</strain>
    </source>
</reference>
<feature type="binding site" evidence="8">
    <location>
        <position position="28"/>
    </location>
    <ligand>
        <name>Zn(2+)</name>
        <dbReference type="ChEBI" id="CHEBI:29105"/>
        <note>ligand shared with metalloproteinase partner</note>
    </ligand>
</feature>
<dbReference type="Gene3D" id="2.40.50.120">
    <property type="match status" value="1"/>
</dbReference>
<evidence type="ECO:0000256" key="9">
    <source>
        <dbReference type="PIRSR" id="PIRSR601820-3"/>
    </source>
</evidence>
<evidence type="ECO:0000256" key="7">
    <source>
        <dbReference type="ARBA" id="ARBA00023215"/>
    </source>
</evidence>
<evidence type="ECO:0000256" key="5">
    <source>
        <dbReference type="ARBA" id="ARBA00022690"/>
    </source>
</evidence>
<dbReference type="InterPro" id="IPR027465">
    <property type="entry name" value="TIMP_C"/>
</dbReference>
<dbReference type="AlphaFoldDB" id="A0A1I8MHS9"/>
<dbReference type="GO" id="GO:0002020">
    <property type="term" value="F:protease binding"/>
    <property type="evidence" value="ECO:0007669"/>
    <property type="project" value="TreeGrafter"/>
</dbReference>
<evidence type="ECO:0000256" key="3">
    <source>
        <dbReference type="ARBA" id="ARBA00022525"/>
    </source>
</evidence>
<dbReference type="PROSITE" id="PS50189">
    <property type="entry name" value="NTR"/>
    <property type="match status" value="1"/>
</dbReference>
<feature type="domain" description="NTR" evidence="10">
    <location>
        <begin position="28"/>
        <end position="143"/>
    </location>
</feature>
<keyword evidence="3" id="KW-0964">Secreted</keyword>
<dbReference type="VEuPathDB" id="VectorBase:MDOMA2_015670"/>
<feature type="disulfide bond" evidence="9">
    <location>
        <begin position="40"/>
        <end position="143"/>
    </location>
</feature>
<feature type="disulfide bond" evidence="9">
    <location>
        <begin position="30"/>
        <end position="118"/>
    </location>
</feature>
<keyword evidence="12" id="KW-1185">Reference proteome</keyword>
<reference evidence="13" key="2">
    <citation type="submission" date="2025-04" db="UniProtKB">
        <authorList>
            <consortium name="RefSeq"/>
        </authorList>
    </citation>
    <scope>IDENTIFICATION</scope>
    <source>
        <strain evidence="13">Aabys</strain>
    </source>
</reference>
<dbReference type="PANTHER" id="PTHR11844:SF33">
    <property type="entry name" value="TISSUE INHIBITOR OF METALLOPROTEINASE"/>
    <property type="match status" value="1"/>
</dbReference>
<feature type="disulfide bond" evidence="9">
    <location>
        <begin position="145"/>
        <end position="198"/>
    </location>
</feature>
<comment type="similarity">
    <text evidence="2">Belongs to the protease inhibitor I35 (TIMP) family.</text>
</comment>
<dbReference type="EnsemblMetazoa" id="MDOA005037-RA">
    <property type="protein sequence ID" value="MDOA005037-PA"/>
    <property type="gene ID" value="MDOA005037"/>
</dbReference>
<dbReference type="InterPro" id="IPR001134">
    <property type="entry name" value="Netrin_domain"/>
</dbReference>
<evidence type="ECO:0000259" key="10">
    <source>
        <dbReference type="PROSITE" id="PS50189"/>
    </source>
</evidence>
<evidence type="ECO:0000313" key="12">
    <source>
        <dbReference type="Proteomes" id="UP001652621"/>
    </source>
</evidence>
<feature type="disulfide bond" evidence="9">
    <location>
        <begin position="28"/>
        <end position="96"/>
    </location>
</feature>